<dbReference type="PANTHER" id="PTHR46481">
    <property type="entry name" value="ZINC FINGER BED DOMAIN-CONTAINING PROTEIN 4"/>
    <property type="match status" value="1"/>
</dbReference>
<comment type="subcellular location">
    <subcellularLocation>
        <location evidence="1">Nucleus</location>
    </subcellularLocation>
</comment>
<dbReference type="PANTHER" id="PTHR46481:SF10">
    <property type="entry name" value="ZINC FINGER BED DOMAIN-CONTAINING PROTEIN 39"/>
    <property type="match status" value="1"/>
</dbReference>
<keyword evidence="7" id="KW-1185">Reference proteome</keyword>
<sequence>MEMMALDDQSFSIVEDRGFVRVIHHLEPRYNIPSRCHFSECLPAKYDEIATLLHTMIDNDAQHISFTTDIWTCDTHPVSMLDKDFRLYRAVLHSQELPGSHNADCIRWPL</sequence>
<keyword evidence="3" id="KW-0863">Zinc-finger</keyword>
<evidence type="ECO:0000256" key="4">
    <source>
        <dbReference type="ARBA" id="ARBA00022833"/>
    </source>
</evidence>
<organism evidence="6 7">
    <name type="scientific">Xyrichtys novacula</name>
    <name type="common">Pearly razorfish</name>
    <name type="synonym">Hemipteronotus novacula</name>
    <dbReference type="NCBI Taxonomy" id="13765"/>
    <lineage>
        <taxon>Eukaryota</taxon>
        <taxon>Metazoa</taxon>
        <taxon>Chordata</taxon>
        <taxon>Craniata</taxon>
        <taxon>Vertebrata</taxon>
        <taxon>Euteleostomi</taxon>
        <taxon>Actinopterygii</taxon>
        <taxon>Neopterygii</taxon>
        <taxon>Teleostei</taxon>
        <taxon>Neoteleostei</taxon>
        <taxon>Acanthomorphata</taxon>
        <taxon>Eupercaria</taxon>
        <taxon>Labriformes</taxon>
        <taxon>Labridae</taxon>
        <taxon>Xyrichtys</taxon>
    </lineage>
</organism>
<dbReference type="Proteomes" id="UP001178508">
    <property type="component" value="Chromosome 3"/>
</dbReference>
<evidence type="ECO:0000256" key="5">
    <source>
        <dbReference type="ARBA" id="ARBA00023242"/>
    </source>
</evidence>
<accession>A0AAV1EXE1</accession>
<proteinExistence type="predicted"/>
<dbReference type="GO" id="GO:0005634">
    <property type="term" value="C:nucleus"/>
    <property type="evidence" value="ECO:0007669"/>
    <property type="project" value="UniProtKB-SubCell"/>
</dbReference>
<gene>
    <name evidence="6" type="ORF">XNOV1_A035402</name>
</gene>
<keyword evidence="4" id="KW-0862">Zinc</keyword>
<evidence type="ECO:0000256" key="1">
    <source>
        <dbReference type="ARBA" id="ARBA00004123"/>
    </source>
</evidence>
<dbReference type="SUPFAM" id="SSF140996">
    <property type="entry name" value="Hermes dimerisation domain"/>
    <property type="match status" value="1"/>
</dbReference>
<evidence type="ECO:0000313" key="6">
    <source>
        <dbReference type="EMBL" id="CAJ1053419.1"/>
    </source>
</evidence>
<evidence type="ECO:0000256" key="2">
    <source>
        <dbReference type="ARBA" id="ARBA00022723"/>
    </source>
</evidence>
<dbReference type="GO" id="GO:0008270">
    <property type="term" value="F:zinc ion binding"/>
    <property type="evidence" value="ECO:0007669"/>
    <property type="project" value="UniProtKB-KW"/>
</dbReference>
<dbReference type="InterPro" id="IPR052035">
    <property type="entry name" value="ZnF_BED_domain_contain"/>
</dbReference>
<keyword evidence="5" id="KW-0539">Nucleus</keyword>
<evidence type="ECO:0000256" key="3">
    <source>
        <dbReference type="ARBA" id="ARBA00022771"/>
    </source>
</evidence>
<evidence type="ECO:0000313" key="7">
    <source>
        <dbReference type="Proteomes" id="UP001178508"/>
    </source>
</evidence>
<name>A0AAV1EXE1_XYRNO</name>
<dbReference type="AlphaFoldDB" id="A0AAV1EXE1"/>
<dbReference type="EMBL" id="OY660866">
    <property type="protein sequence ID" value="CAJ1053419.1"/>
    <property type="molecule type" value="Genomic_DNA"/>
</dbReference>
<reference evidence="6" key="1">
    <citation type="submission" date="2023-08" db="EMBL/GenBank/DDBJ databases">
        <authorList>
            <person name="Alioto T."/>
            <person name="Alioto T."/>
            <person name="Gomez Garrido J."/>
        </authorList>
    </citation>
    <scope>NUCLEOTIDE SEQUENCE</scope>
</reference>
<protein>
    <submittedName>
        <fullName evidence="6">Uncharacterized protein LOC117446386</fullName>
    </submittedName>
</protein>
<keyword evidence="2" id="KW-0479">Metal-binding</keyword>